<comment type="caution">
    <text evidence="1">The sequence shown here is derived from an EMBL/GenBank/DDBJ whole genome shotgun (WGS) entry which is preliminary data.</text>
</comment>
<reference evidence="2" key="1">
    <citation type="journal article" date="2019" name="Int. J. Syst. Evol. Microbiol.">
        <title>The Global Catalogue of Microorganisms (GCM) 10K type strain sequencing project: providing services to taxonomists for standard genome sequencing and annotation.</title>
        <authorList>
            <consortium name="The Broad Institute Genomics Platform"/>
            <consortium name="The Broad Institute Genome Sequencing Center for Infectious Disease"/>
            <person name="Wu L."/>
            <person name="Ma J."/>
        </authorList>
    </citation>
    <scope>NUCLEOTIDE SEQUENCE [LARGE SCALE GENOMIC DNA]</scope>
    <source>
        <strain evidence="2">JCM 3389</strain>
    </source>
</reference>
<dbReference type="GO" id="GO:0016787">
    <property type="term" value="F:hydrolase activity"/>
    <property type="evidence" value="ECO:0007669"/>
    <property type="project" value="UniProtKB-KW"/>
</dbReference>
<name>A0ABW4XYL7_9FLAO</name>
<dbReference type="RefSeq" id="WP_379831329.1">
    <property type="nucleotide sequence ID" value="NZ_JBHUHU010000003.1"/>
</dbReference>
<dbReference type="EC" id="3.1.-.-" evidence="1"/>
<evidence type="ECO:0000313" key="2">
    <source>
        <dbReference type="Proteomes" id="UP001597342"/>
    </source>
</evidence>
<dbReference type="SUPFAM" id="SSF53474">
    <property type="entry name" value="alpha/beta-Hydrolases"/>
    <property type="match status" value="1"/>
</dbReference>
<gene>
    <name evidence="1" type="ORF">ACFSJE_12625</name>
</gene>
<keyword evidence="1" id="KW-0378">Hydrolase</keyword>
<sequence length="336" mass="37242">MKQNPKSPKKLNLLLFIGIFIVFISCSNDRSLIYDGETPEVKLSASTTDTIVYALVDNVKVPVYLSIPKECAVNGPFPAVVVMHGSYGLWYQNSPESQTMSGQFKEWQNILAENCIVGAFVDSYTERGVITRTGKWAELPNNIKISAQFVRPRDANATLALLQNLKYEDGTTVVQSEDIALLGFSDGATAVASTLIDTDKVPTDFVWTQSDNGTVYDASDGILPPQSKPDVGFSGGVFYYGGSVGYNYWGKHPCGLEVLEENVFYPYAPMLYHIPGDDKLTDNTFCMLDVLEAKGAPVETFYYENAAHSFDYDHIPDSELARARTIAWLKEIWNTN</sequence>
<dbReference type="InterPro" id="IPR029058">
    <property type="entry name" value="AB_hydrolase_fold"/>
</dbReference>
<dbReference type="Proteomes" id="UP001597342">
    <property type="component" value="Unassembled WGS sequence"/>
</dbReference>
<organism evidence="1 2">
    <name type="scientific">Flagellimonas iocasae</name>
    <dbReference type="NCBI Taxonomy" id="2055905"/>
    <lineage>
        <taxon>Bacteria</taxon>
        <taxon>Pseudomonadati</taxon>
        <taxon>Bacteroidota</taxon>
        <taxon>Flavobacteriia</taxon>
        <taxon>Flavobacteriales</taxon>
        <taxon>Flavobacteriaceae</taxon>
        <taxon>Flagellimonas</taxon>
    </lineage>
</organism>
<protein>
    <submittedName>
        <fullName evidence="1">Dienelactone hydrolase family protein</fullName>
        <ecNumber evidence="1">3.1.-.-</ecNumber>
    </submittedName>
</protein>
<evidence type="ECO:0000313" key="1">
    <source>
        <dbReference type="EMBL" id="MFD2100626.1"/>
    </source>
</evidence>
<dbReference type="PROSITE" id="PS51257">
    <property type="entry name" value="PROKAR_LIPOPROTEIN"/>
    <property type="match status" value="1"/>
</dbReference>
<proteinExistence type="predicted"/>
<dbReference type="EMBL" id="JBHUHU010000003">
    <property type="protein sequence ID" value="MFD2100626.1"/>
    <property type="molecule type" value="Genomic_DNA"/>
</dbReference>
<dbReference type="Gene3D" id="3.40.50.1820">
    <property type="entry name" value="alpha/beta hydrolase"/>
    <property type="match status" value="1"/>
</dbReference>
<keyword evidence="2" id="KW-1185">Reference proteome</keyword>
<accession>A0ABW4XYL7</accession>